<dbReference type="Pfam" id="PF11358">
    <property type="entry name" value="DUF3158"/>
    <property type="match status" value="1"/>
</dbReference>
<proteinExistence type="predicted"/>
<dbReference type="OrthoDB" id="8559764at2"/>
<evidence type="ECO:0008006" key="3">
    <source>
        <dbReference type="Google" id="ProtNLM"/>
    </source>
</evidence>
<reference evidence="2" key="1">
    <citation type="submission" date="2017-09" db="EMBL/GenBank/DDBJ databases">
        <authorList>
            <person name="Cho G.-S."/>
            <person name="Oguntoyinbo F.A."/>
            <person name="Cnockaert M."/>
            <person name="Kabisch J."/>
            <person name="Neve H."/>
            <person name="Bockelmann W."/>
            <person name="Wenning M."/>
            <person name="Franz C.M."/>
            <person name="Vandamme P."/>
        </authorList>
    </citation>
    <scope>NUCLEOTIDE SEQUENCE [LARGE SCALE GENOMIC DNA]</scope>
    <source>
        <strain evidence="2">MBT G8648</strain>
    </source>
</reference>
<evidence type="ECO:0000313" key="2">
    <source>
        <dbReference type="Proteomes" id="UP000218677"/>
    </source>
</evidence>
<comment type="caution">
    <text evidence="1">The sequence shown here is derived from an EMBL/GenBank/DDBJ whole genome shotgun (WGS) entry which is preliminary data.</text>
</comment>
<dbReference type="InterPro" id="IPR021502">
    <property type="entry name" value="DUF3158"/>
</dbReference>
<dbReference type="Proteomes" id="UP000218677">
    <property type="component" value="Unassembled WGS sequence"/>
</dbReference>
<sequence length="168" mass="19575">MNNMMAIAMQSNNDFPPGSNTELPPNPYAKGLLKPFYKGKGGILRLRDELMSESDAMNQEAINFEQQYNPWLYSIGIAIKRHGDQGRRTHYLRWRDKGLKKMGDALFEGAMLRQDLAEPMRQQLFDIEMKRCSFNGRAGMVNQELRNLRKIIKRMERAESLFNRDKES</sequence>
<keyword evidence="2" id="KW-1185">Reference proteome</keyword>
<dbReference type="EMBL" id="NWUX01000024">
    <property type="protein sequence ID" value="PCF94063.1"/>
    <property type="molecule type" value="Genomic_DNA"/>
</dbReference>
<protein>
    <recommendedName>
        <fullName evidence="3">DUF3158 domain-containing protein</fullName>
    </recommendedName>
</protein>
<name>A0A2A4HIZ8_9GAMM</name>
<organism evidence="1 2">
    <name type="scientific">Vreelandella nigrificans</name>
    <dbReference type="NCBI Taxonomy" id="2042704"/>
    <lineage>
        <taxon>Bacteria</taxon>
        <taxon>Pseudomonadati</taxon>
        <taxon>Pseudomonadota</taxon>
        <taxon>Gammaproteobacteria</taxon>
        <taxon>Oceanospirillales</taxon>
        <taxon>Halomonadaceae</taxon>
        <taxon>Vreelandella</taxon>
    </lineage>
</organism>
<accession>A0A2A4HIZ8</accession>
<dbReference type="AlphaFoldDB" id="A0A2A4HIZ8"/>
<dbReference type="RefSeq" id="WP_096654266.1">
    <property type="nucleotide sequence ID" value="NZ_NWUX01000024.1"/>
</dbReference>
<evidence type="ECO:0000313" key="1">
    <source>
        <dbReference type="EMBL" id="PCF94063.1"/>
    </source>
</evidence>
<gene>
    <name evidence="1" type="ORF">CPA45_18975</name>
</gene>